<dbReference type="AlphaFoldDB" id="A0A9W6WLU2"/>
<name>A0A9W6WLU2_CANBO</name>
<organism evidence="2 3">
    <name type="scientific">Candida boidinii</name>
    <name type="common">Yeast</name>
    <dbReference type="NCBI Taxonomy" id="5477"/>
    <lineage>
        <taxon>Eukaryota</taxon>
        <taxon>Fungi</taxon>
        <taxon>Dikarya</taxon>
        <taxon>Ascomycota</taxon>
        <taxon>Saccharomycotina</taxon>
        <taxon>Pichiomycetes</taxon>
        <taxon>Pichiales</taxon>
        <taxon>Pichiaceae</taxon>
        <taxon>Ogataea</taxon>
        <taxon>Ogataea/Candida clade</taxon>
    </lineage>
</organism>
<evidence type="ECO:0000313" key="3">
    <source>
        <dbReference type="Proteomes" id="UP001165120"/>
    </source>
</evidence>
<feature type="compositionally biased region" description="Polar residues" evidence="1">
    <location>
        <begin position="432"/>
        <end position="451"/>
    </location>
</feature>
<dbReference type="Proteomes" id="UP001165120">
    <property type="component" value="Unassembled WGS sequence"/>
</dbReference>
<keyword evidence="3" id="KW-1185">Reference proteome</keyword>
<proteinExistence type="predicted"/>
<reference evidence="2" key="1">
    <citation type="submission" date="2023-04" db="EMBL/GenBank/DDBJ databases">
        <title>Candida boidinii NBRC 10035.</title>
        <authorList>
            <person name="Ichikawa N."/>
            <person name="Sato H."/>
            <person name="Tonouchi N."/>
        </authorList>
    </citation>
    <scope>NUCLEOTIDE SEQUENCE</scope>
    <source>
        <strain evidence="2">NBRC 10035</strain>
    </source>
</reference>
<feature type="compositionally biased region" description="Low complexity" evidence="1">
    <location>
        <begin position="384"/>
        <end position="397"/>
    </location>
</feature>
<feature type="compositionally biased region" description="Polar residues" evidence="1">
    <location>
        <begin position="369"/>
        <end position="383"/>
    </location>
</feature>
<accession>A0A9W6WLU2</accession>
<dbReference type="EMBL" id="BSXN01003854">
    <property type="protein sequence ID" value="GME80090.1"/>
    <property type="molecule type" value="Genomic_DNA"/>
</dbReference>
<protein>
    <submittedName>
        <fullName evidence="2">Unnamed protein product</fullName>
    </submittedName>
</protein>
<comment type="caution">
    <text evidence="2">The sequence shown here is derived from an EMBL/GenBank/DDBJ whole genome shotgun (WGS) entry which is preliminary data.</text>
</comment>
<feature type="region of interest" description="Disordered" evidence="1">
    <location>
        <begin position="221"/>
        <end position="252"/>
    </location>
</feature>
<evidence type="ECO:0000313" key="2">
    <source>
        <dbReference type="EMBL" id="GME80090.1"/>
    </source>
</evidence>
<sequence>MNKSNQNSFNRVFNWFRSYNNNSNNKDNNNNNNSNTYGYSNATAEPIDNNTFIRSRRNSSLFPNGFDYEDTDNVEIQDTLRSIEDNYNRWDYMNRQEAHRAKENSDAYYNPPDIRNIATTTSTYILPLSKDEYDSIQLIDELNNNNNILVKLIQDFDNLSDNINIKNLTTENSRLIKDLNNLKKDYKNEIKNSEKLSHDYYKLVVKYRELKKNFDSLKNKSESITRNPEKNEANGKDEENKEGDKNTNDLKLENEELKRQMAILTFKIKDNENKNQKADEKYKLLENQYNELNKNYILKVNEVSIINEKLATVLSKEDTKKDYINELESKLSNYESEEKRKLYERLTFPMHDNDGTTNKTRIKSFSGISNSIPLSRHNSNRPHSISSLRSISSSSSSYEEKPLKLKRQSSVSSVSADDFHRASKNITEDSESSNVKGSRYNTPKTEFTDNDNNIGVAGNLITDDDTLEFLRSRYQDKKLKYFSTQVPPSRVSQPEIKMQF</sequence>
<feature type="compositionally biased region" description="Low complexity" evidence="1">
    <location>
        <begin position="20"/>
        <end position="41"/>
    </location>
</feature>
<evidence type="ECO:0000256" key="1">
    <source>
        <dbReference type="SAM" id="MobiDB-lite"/>
    </source>
</evidence>
<feature type="region of interest" description="Disordered" evidence="1">
    <location>
        <begin position="369"/>
        <end position="451"/>
    </location>
</feature>
<feature type="region of interest" description="Disordered" evidence="1">
    <location>
        <begin position="20"/>
        <end position="42"/>
    </location>
</feature>
<gene>
    <name evidence="2" type="ORF">Cboi02_000630400</name>
</gene>